<feature type="chain" id="PRO_5018076904" description="mannan endo-1,4-beta-mannosidase" evidence="9">
    <location>
        <begin position="21"/>
        <end position="429"/>
    </location>
</feature>
<dbReference type="Proteomes" id="UP000275078">
    <property type="component" value="Unassembled WGS sequence"/>
</dbReference>
<dbReference type="EC" id="3.2.1.78" evidence="4"/>
<evidence type="ECO:0000256" key="2">
    <source>
        <dbReference type="ARBA" id="ARBA00004613"/>
    </source>
</evidence>
<comment type="subcellular location">
    <subcellularLocation>
        <location evidence="2">Secreted</location>
    </subcellularLocation>
</comment>
<dbReference type="Pfam" id="PF26410">
    <property type="entry name" value="GH5_mannosidase"/>
    <property type="match status" value="1"/>
</dbReference>
<dbReference type="GO" id="GO:0016985">
    <property type="term" value="F:mannan endo-1,4-beta-mannosidase activity"/>
    <property type="evidence" value="ECO:0007669"/>
    <property type="project" value="UniProtKB-EC"/>
</dbReference>
<dbReference type="InterPro" id="IPR001547">
    <property type="entry name" value="Glyco_hydro_5"/>
</dbReference>
<keyword evidence="8" id="KW-0326">Glycosidase</keyword>
<gene>
    <name evidence="11" type="ORF">BJ508DRAFT_206486</name>
</gene>
<proteinExistence type="inferred from homology"/>
<dbReference type="EMBL" id="ML119661">
    <property type="protein sequence ID" value="RPA83969.1"/>
    <property type="molecule type" value="Genomic_DNA"/>
</dbReference>
<protein>
    <recommendedName>
        <fullName evidence="4">mannan endo-1,4-beta-mannosidase</fullName>
        <ecNumber evidence="4">3.2.1.78</ecNumber>
    </recommendedName>
</protein>
<keyword evidence="7" id="KW-0378">Hydrolase</keyword>
<feature type="signal peptide" evidence="9">
    <location>
        <begin position="1"/>
        <end position="20"/>
    </location>
</feature>
<dbReference type="SUPFAM" id="SSF51445">
    <property type="entry name" value="(Trans)glycosidases"/>
    <property type="match status" value="1"/>
</dbReference>
<dbReference type="InterPro" id="IPR017853">
    <property type="entry name" value="GH"/>
</dbReference>
<dbReference type="OrthoDB" id="406631at2759"/>
<dbReference type="GO" id="GO:0005576">
    <property type="term" value="C:extracellular region"/>
    <property type="evidence" value="ECO:0007669"/>
    <property type="project" value="UniProtKB-SubCell"/>
</dbReference>
<evidence type="ECO:0000313" key="11">
    <source>
        <dbReference type="EMBL" id="RPA83969.1"/>
    </source>
</evidence>
<keyword evidence="5" id="KW-0964">Secreted</keyword>
<evidence type="ECO:0000313" key="12">
    <source>
        <dbReference type="Proteomes" id="UP000275078"/>
    </source>
</evidence>
<evidence type="ECO:0000256" key="1">
    <source>
        <dbReference type="ARBA" id="ARBA00001678"/>
    </source>
</evidence>
<dbReference type="FunFam" id="3.20.20.80:FF:000076">
    <property type="entry name" value="Mannan endo-1,4-beta-mannosidase A"/>
    <property type="match status" value="1"/>
</dbReference>
<dbReference type="GO" id="GO:0046355">
    <property type="term" value="P:mannan catabolic process"/>
    <property type="evidence" value="ECO:0007669"/>
    <property type="project" value="UniProtKB-ARBA"/>
</dbReference>
<evidence type="ECO:0000256" key="5">
    <source>
        <dbReference type="ARBA" id="ARBA00022525"/>
    </source>
</evidence>
<evidence type="ECO:0000256" key="9">
    <source>
        <dbReference type="SAM" id="SignalP"/>
    </source>
</evidence>
<dbReference type="InterPro" id="IPR045053">
    <property type="entry name" value="MAN-like"/>
</dbReference>
<dbReference type="AlphaFoldDB" id="A0A3N4IDV8"/>
<dbReference type="Gene3D" id="3.20.20.80">
    <property type="entry name" value="Glycosidases"/>
    <property type="match status" value="1"/>
</dbReference>
<feature type="domain" description="Glycoside hydrolase family 5" evidence="10">
    <location>
        <begin position="36"/>
        <end position="394"/>
    </location>
</feature>
<sequence>MHFHATSLFLFSLLAATGIATPTFGGKGPNKKVPKGFVYTEGTKFKLDGKDFHFAGSNAYYLPFHNNETDTYRGLVAAKKAGLKVMRTWGFYDVNTTRIPTEEGGMPQYGGEGAGATPVYFQSWTNGKPKINYGKSGLQVFDGVVRAAEKAGVKLVVALTNNWADYGGMDMYTVNLVGGGAKHDDFYTNAKVQKAFKAYVKAFVTRYRKSPAIMGWQLANEPRCGADGVRNLPRSEGKTCNNTVITKWARDTSRYIKSLDPNHLVSTGSEGEFNFPGHEDWAYSSADGGDFYEEVGLDSIDYGTFHLYPDWWSKTAEWGTQWIHDHADAQYKLNKPVVLEEYGWLSPEKRLEFQNRVANETRTEVLGAWQKAVVDRKLAGDQYWQYGWSEWSYGRNHDDGFTIYNDDKEAKKLIFDHAKAMEKLNKGRK</sequence>
<evidence type="ECO:0000256" key="4">
    <source>
        <dbReference type="ARBA" id="ARBA00012706"/>
    </source>
</evidence>
<evidence type="ECO:0000256" key="7">
    <source>
        <dbReference type="ARBA" id="ARBA00022801"/>
    </source>
</evidence>
<evidence type="ECO:0000259" key="10">
    <source>
        <dbReference type="Pfam" id="PF26410"/>
    </source>
</evidence>
<organism evidence="11 12">
    <name type="scientific">Ascobolus immersus RN42</name>
    <dbReference type="NCBI Taxonomy" id="1160509"/>
    <lineage>
        <taxon>Eukaryota</taxon>
        <taxon>Fungi</taxon>
        <taxon>Dikarya</taxon>
        <taxon>Ascomycota</taxon>
        <taxon>Pezizomycotina</taxon>
        <taxon>Pezizomycetes</taxon>
        <taxon>Pezizales</taxon>
        <taxon>Ascobolaceae</taxon>
        <taxon>Ascobolus</taxon>
    </lineage>
</organism>
<evidence type="ECO:0000256" key="3">
    <source>
        <dbReference type="ARBA" id="ARBA00005641"/>
    </source>
</evidence>
<accession>A0A3N4IDV8</accession>
<comment type="catalytic activity">
    <reaction evidence="1">
        <text>Random hydrolysis of (1-&gt;4)-beta-D-mannosidic linkages in mannans, galactomannans and glucomannans.</text>
        <dbReference type="EC" id="3.2.1.78"/>
    </reaction>
</comment>
<keyword evidence="12" id="KW-1185">Reference proteome</keyword>
<keyword evidence="6 9" id="KW-0732">Signal</keyword>
<comment type="similarity">
    <text evidence="3">Belongs to the glycosyl hydrolase 5 (cellulase A) family.</text>
</comment>
<reference evidence="11 12" key="1">
    <citation type="journal article" date="2018" name="Nat. Ecol. Evol.">
        <title>Pezizomycetes genomes reveal the molecular basis of ectomycorrhizal truffle lifestyle.</title>
        <authorList>
            <person name="Murat C."/>
            <person name="Payen T."/>
            <person name="Noel B."/>
            <person name="Kuo A."/>
            <person name="Morin E."/>
            <person name="Chen J."/>
            <person name="Kohler A."/>
            <person name="Krizsan K."/>
            <person name="Balestrini R."/>
            <person name="Da Silva C."/>
            <person name="Montanini B."/>
            <person name="Hainaut M."/>
            <person name="Levati E."/>
            <person name="Barry K.W."/>
            <person name="Belfiori B."/>
            <person name="Cichocki N."/>
            <person name="Clum A."/>
            <person name="Dockter R.B."/>
            <person name="Fauchery L."/>
            <person name="Guy J."/>
            <person name="Iotti M."/>
            <person name="Le Tacon F."/>
            <person name="Lindquist E.A."/>
            <person name="Lipzen A."/>
            <person name="Malagnac F."/>
            <person name="Mello A."/>
            <person name="Molinier V."/>
            <person name="Miyauchi S."/>
            <person name="Poulain J."/>
            <person name="Riccioni C."/>
            <person name="Rubini A."/>
            <person name="Sitrit Y."/>
            <person name="Splivallo R."/>
            <person name="Traeger S."/>
            <person name="Wang M."/>
            <person name="Zifcakova L."/>
            <person name="Wipf D."/>
            <person name="Zambonelli A."/>
            <person name="Paolocci F."/>
            <person name="Nowrousian M."/>
            <person name="Ottonello S."/>
            <person name="Baldrian P."/>
            <person name="Spatafora J.W."/>
            <person name="Henrissat B."/>
            <person name="Nagy L.G."/>
            <person name="Aury J.M."/>
            <person name="Wincker P."/>
            <person name="Grigoriev I.V."/>
            <person name="Bonfante P."/>
            <person name="Martin F.M."/>
        </authorList>
    </citation>
    <scope>NUCLEOTIDE SEQUENCE [LARGE SCALE GENOMIC DNA]</scope>
    <source>
        <strain evidence="11 12">RN42</strain>
    </source>
</reference>
<dbReference type="PANTHER" id="PTHR31451">
    <property type="match status" value="1"/>
</dbReference>
<evidence type="ECO:0000256" key="6">
    <source>
        <dbReference type="ARBA" id="ARBA00022729"/>
    </source>
</evidence>
<name>A0A3N4IDV8_ASCIM</name>
<evidence type="ECO:0000256" key="8">
    <source>
        <dbReference type="ARBA" id="ARBA00023295"/>
    </source>
</evidence>
<dbReference type="PANTHER" id="PTHR31451:SF21">
    <property type="entry name" value="MANNAN ENDO-1,4-BETA-MANNOSIDASE C"/>
    <property type="match status" value="1"/>
</dbReference>